<organism evidence="2 3">
    <name type="scientific">Gossypium arboreum</name>
    <name type="common">Tree cotton</name>
    <name type="synonym">Gossypium nanking</name>
    <dbReference type="NCBI Taxonomy" id="29729"/>
    <lineage>
        <taxon>Eukaryota</taxon>
        <taxon>Viridiplantae</taxon>
        <taxon>Streptophyta</taxon>
        <taxon>Embryophyta</taxon>
        <taxon>Tracheophyta</taxon>
        <taxon>Spermatophyta</taxon>
        <taxon>Magnoliopsida</taxon>
        <taxon>eudicotyledons</taxon>
        <taxon>Gunneridae</taxon>
        <taxon>Pentapetalae</taxon>
        <taxon>rosids</taxon>
        <taxon>malvids</taxon>
        <taxon>Malvales</taxon>
        <taxon>Malvaceae</taxon>
        <taxon>Malvoideae</taxon>
        <taxon>Gossypium</taxon>
    </lineage>
</organism>
<reference evidence="2 3" key="1">
    <citation type="submission" date="2023-03" db="EMBL/GenBank/DDBJ databases">
        <title>WGS of Gossypium arboreum.</title>
        <authorList>
            <person name="Yu D."/>
        </authorList>
    </citation>
    <scope>NUCLEOTIDE SEQUENCE [LARGE SCALE GENOMIC DNA]</scope>
    <source>
        <tissue evidence="2">Leaf</tissue>
    </source>
</reference>
<gene>
    <name evidence="2" type="ORF">PVK06_024102</name>
</gene>
<dbReference type="EMBL" id="JARKNE010000007">
    <property type="protein sequence ID" value="KAK5819140.1"/>
    <property type="molecule type" value="Genomic_DNA"/>
</dbReference>
<comment type="caution">
    <text evidence="2">The sequence shown here is derived from an EMBL/GenBank/DDBJ whole genome shotgun (WGS) entry which is preliminary data.</text>
</comment>
<sequence>MEETLAKPSRLMGTDSDKRASNSASGRPFKRGHDSHVSSRCARSETRLSQSKQQSSTVVESGGPARVYVVREPEDQDPIEVIIGTFTLQSTPLFSLVDSRSALLIS</sequence>
<evidence type="ECO:0000313" key="3">
    <source>
        <dbReference type="Proteomes" id="UP001358586"/>
    </source>
</evidence>
<feature type="compositionally biased region" description="Polar residues" evidence="1">
    <location>
        <begin position="47"/>
        <end position="59"/>
    </location>
</feature>
<proteinExistence type="predicted"/>
<keyword evidence="3" id="KW-1185">Reference proteome</keyword>
<feature type="region of interest" description="Disordered" evidence="1">
    <location>
        <begin position="1"/>
        <end position="65"/>
    </location>
</feature>
<evidence type="ECO:0000313" key="2">
    <source>
        <dbReference type="EMBL" id="KAK5819140.1"/>
    </source>
</evidence>
<dbReference type="Proteomes" id="UP001358586">
    <property type="component" value="Chromosome 7"/>
</dbReference>
<feature type="compositionally biased region" description="Basic and acidic residues" evidence="1">
    <location>
        <begin position="31"/>
        <end position="46"/>
    </location>
</feature>
<accession>A0ABR0PD61</accession>
<evidence type="ECO:0000256" key="1">
    <source>
        <dbReference type="SAM" id="MobiDB-lite"/>
    </source>
</evidence>
<name>A0ABR0PD61_GOSAR</name>
<protein>
    <submittedName>
        <fullName evidence="2">Uncharacterized protein</fullName>
    </submittedName>
</protein>